<reference evidence="3 4" key="2">
    <citation type="submission" date="2016-08" db="EMBL/GenBank/DDBJ databases">
        <title>Pervasive Adenine N6-methylation of Active Genes in Fungi.</title>
        <authorList>
            <consortium name="DOE Joint Genome Institute"/>
            <person name="Mondo S.J."/>
            <person name="Dannebaum R.O."/>
            <person name="Kuo R.C."/>
            <person name="Labutti K."/>
            <person name="Haridas S."/>
            <person name="Kuo A."/>
            <person name="Salamov A."/>
            <person name="Ahrendt S.R."/>
            <person name="Lipzen A."/>
            <person name="Sullivan W."/>
            <person name="Andreopoulos W.B."/>
            <person name="Clum A."/>
            <person name="Lindquist E."/>
            <person name="Daum C."/>
            <person name="Ramamoorthy G.K."/>
            <person name="Gryganskyi A."/>
            <person name="Culley D."/>
            <person name="Magnuson J.K."/>
            <person name="James T.Y."/>
            <person name="O'Malley M.A."/>
            <person name="Stajich J.E."/>
            <person name="Spatafora J.W."/>
            <person name="Visel A."/>
            <person name="Grigoriev I.V."/>
        </authorList>
    </citation>
    <scope>NUCLEOTIDE SEQUENCE [LARGE SCALE GENOMIC DNA]</scope>
    <source>
        <strain evidence="3 4">S4</strain>
    </source>
</reference>
<feature type="signal peptide" evidence="2">
    <location>
        <begin position="1"/>
        <end position="21"/>
    </location>
</feature>
<name>A0A1Y1WWB3_9FUNG</name>
<protein>
    <recommendedName>
        <fullName evidence="5">Phosphoglycerate mutase-like protein</fullName>
    </recommendedName>
</protein>
<reference evidence="3 4" key="1">
    <citation type="submission" date="2016-08" db="EMBL/GenBank/DDBJ databases">
        <title>A Parts List for Fungal Cellulosomes Revealed by Comparative Genomics.</title>
        <authorList>
            <consortium name="DOE Joint Genome Institute"/>
            <person name="Haitjema C.H."/>
            <person name="Gilmore S.P."/>
            <person name="Henske J.K."/>
            <person name="Solomon K.V."/>
            <person name="De Groot R."/>
            <person name="Kuo A."/>
            <person name="Mondo S.J."/>
            <person name="Salamov A.A."/>
            <person name="Labutti K."/>
            <person name="Zhao Z."/>
            <person name="Chiniquy J."/>
            <person name="Barry K."/>
            <person name="Brewer H.M."/>
            <person name="Purvine S.O."/>
            <person name="Wright A.T."/>
            <person name="Boxma B."/>
            <person name="Van Alen T."/>
            <person name="Hackstein J.H."/>
            <person name="Baker S.E."/>
            <person name="Grigoriev I.V."/>
            <person name="O'Malley M.A."/>
        </authorList>
    </citation>
    <scope>NUCLEOTIDE SEQUENCE [LARGE SCALE GENOMIC DNA]</scope>
    <source>
        <strain evidence="3 4">S4</strain>
    </source>
</reference>
<feature type="region of interest" description="Disordered" evidence="1">
    <location>
        <begin position="184"/>
        <end position="240"/>
    </location>
</feature>
<organism evidence="3 4">
    <name type="scientific">Anaeromyces robustus</name>
    <dbReference type="NCBI Taxonomy" id="1754192"/>
    <lineage>
        <taxon>Eukaryota</taxon>
        <taxon>Fungi</taxon>
        <taxon>Fungi incertae sedis</taxon>
        <taxon>Chytridiomycota</taxon>
        <taxon>Chytridiomycota incertae sedis</taxon>
        <taxon>Neocallimastigomycetes</taxon>
        <taxon>Neocallimastigales</taxon>
        <taxon>Neocallimastigaceae</taxon>
        <taxon>Anaeromyces</taxon>
    </lineage>
</organism>
<comment type="caution">
    <text evidence="3">The sequence shown here is derived from an EMBL/GenBank/DDBJ whole genome shotgun (WGS) entry which is preliminary data.</text>
</comment>
<evidence type="ECO:0000256" key="2">
    <source>
        <dbReference type="SAM" id="SignalP"/>
    </source>
</evidence>
<sequence>MKFLNFITLTISLFSITTIDARRLLVIRHGEKISDDYIDLSDRGNARAQCLYKVFNSNTAFGKPQSIYANKRGSGSHRPYDTKSMNLLVMFLNKDPSSIILLSSAREWIPVLLKAIGYKIDEDSVDDFDNIWVIENDDKKGHGKLSVKKQKIESCIEYYLEHGHLQPASNASIKKTTIKKTTIKKTSKKTTSKKSTKKTTKRKTKKSSKKSTKKSKSKTVEKEKEKKEKKRKEKELTVSEKLNDNEYITKKIDKYIYK</sequence>
<proteinExistence type="predicted"/>
<feature type="chain" id="PRO_5012892196" description="Phosphoglycerate mutase-like protein" evidence="2">
    <location>
        <begin position="22"/>
        <end position="258"/>
    </location>
</feature>
<accession>A0A1Y1WWB3</accession>
<dbReference type="AlphaFoldDB" id="A0A1Y1WWB3"/>
<keyword evidence="2" id="KW-0732">Signal</keyword>
<keyword evidence="4" id="KW-1185">Reference proteome</keyword>
<evidence type="ECO:0000256" key="1">
    <source>
        <dbReference type="SAM" id="MobiDB-lite"/>
    </source>
</evidence>
<dbReference type="EMBL" id="MCFG01000232">
    <property type="protein sequence ID" value="ORX77849.1"/>
    <property type="molecule type" value="Genomic_DNA"/>
</dbReference>
<gene>
    <name evidence="3" type="ORF">BCR32DRAFT_270390</name>
</gene>
<evidence type="ECO:0008006" key="5">
    <source>
        <dbReference type="Google" id="ProtNLM"/>
    </source>
</evidence>
<evidence type="ECO:0000313" key="4">
    <source>
        <dbReference type="Proteomes" id="UP000193944"/>
    </source>
</evidence>
<dbReference type="OrthoDB" id="425925at2759"/>
<dbReference type="Proteomes" id="UP000193944">
    <property type="component" value="Unassembled WGS sequence"/>
</dbReference>
<evidence type="ECO:0000313" key="3">
    <source>
        <dbReference type="EMBL" id="ORX77849.1"/>
    </source>
</evidence>
<feature type="compositionally biased region" description="Basic residues" evidence="1">
    <location>
        <begin position="184"/>
        <end position="217"/>
    </location>
</feature>